<proteinExistence type="predicted"/>
<dbReference type="AlphaFoldDB" id="A0A0A9EDC5"/>
<protein>
    <submittedName>
        <fullName evidence="1">Uncharacterized protein</fullName>
    </submittedName>
</protein>
<reference evidence="1" key="1">
    <citation type="submission" date="2014-09" db="EMBL/GenBank/DDBJ databases">
        <authorList>
            <person name="Magalhaes I.L.F."/>
            <person name="Oliveira U."/>
            <person name="Santos F.R."/>
            <person name="Vidigal T.H.D.A."/>
            <person name="Brescovit A.D."/>
            <person name="Santos A.J."/>
        </authorList>
    </citation>
    <scope>NUCLEOTIDE SEQUENCE</scope>
    <source>
        <tissue evidence="1">Shoot tissue taken approximately 20 cm above the soil surface</tissue>
    </source>
</reference>
<reference evidence="1" key="2">
    <citation type="journal article" date="2015" name="Data Brief">
        <title>Shoot transcriptome of the giant reed, Arundo donax.</title>
        <authorList>
            <person name="Barrero R.A."/>
            <person name="Guerrero F.D."/>
            <person name="Moolhuijzen P."/>
            <person name="Goolsby J.A."/>
            <person name="Tidwell J."/>
            <person name="Bellgard S.E."/>
            <person name="Bellgard M.I."/>
        </authorList>
    </citation>
    <scope>NUCLEOTIDE SEQUENCE</scope>
    <source>
        <tissue evidence="1">Shoot tissue taken approximately 20 cm above the soil surface</tissue>
    </source>
</reference>
<dbReference type="EMBL" id="GBRH01199844">
    <property type="protein sequence ID" value="JAD98051.1"/>
    <property type="molecule type" value="Transcribed_RNA"/>
</dbReference>
<organism evidence="1">
    <name type="scientific">Arundo donax</name>
    <name type="common">Giant reed</name>
    <name type="synonym">Donax arundinaceus</name>
    <dbReference type="NCBI Taxonomy" id="35708"/>
    <lineage>
        <taxon>Eukaryota</taxon>
        <taxon>Viridiplantae</taxon>
        <taxon>Streptophyta</taxon>
        <taxon>Embryophyta</taxon>
        <taxon>Tracheophyta</taxon>
        <taxon>Spermatophyta</taxon>
        <taxon>Magnoliopsida</taxon>
        <taxon>Liliopsida</taxon>
        <taxon>Poales</taxon>
        <taxon>Poaceae</taxon>
        <taxon>PACMAD clade</taxon>
        <taxon>Arundinoideae</taxon>
        <taxon>Arundineae</taxon>
        <taxon>Arundo</taxon>
    </lineage>
</organism>
<name>A0A0A9EDC5_ARUDO</name>
<accession>A0A0A9EDC5</accession>
<evidence type="ECO:0000313" key="1">
    <source>
        <dbReference type="EMBL" id="JAD98051.1"/>
    </source>
</evidence>
<sequence>MFEMLLSKWAWETQNWGFLIYHICKYKEQICMT</sequence>